<comment type="caution">
    <text evidence="1">The sequence shown here is derived from an EMBL/GenBank/DDBJ whole genome shotgun (WGS) entry which is preliminary data.</text>
</comment>
<evidence type="ECO:0000313" key="1">
    <source>
        <dbReference type="EMBL" id="GLR16467.1"/>
    </source>
</evidence>
<dbReference type="AlphaFoldDB" id="A0AA37WDW1"/>
<dbReference type="Proteomes" id="UP001156666">
    <property type="component" value="Unassembled WGS sequence"/>
</dbReference>
<evidence type="ECO:0000313" key="2">
    <source>
        <dbReference type="Proteomes" id="UP001156666"/>
    </source>
</evidence>
<reference evidence="1" key="2">
    <citation type="submission" date="2023-01" db="EMBL/GenBank/DDBJ databases">
        <title>Draft genome sequence of Portibacter lacus strain NBRC 108769.</title>
        <authorList>
            <person name="Sun Q."/>
            <person name="Mori K."/>
        </authorList>
    </citation>
    <scope>NUCLEOTIDE SEQUENCE</scope>
    <source>
        <strain evidence="1">NBRC 108769</strain>
    </source>
</reference>
<name>A0AA37WDW1_9BACT</name>
<proteinExistence type="predicted"/>
<evidence type="ECO:0008006" key="3">
    <source>
        <dbReference type="Google" id="ProtNLM"/>
    </source>
</evidence>
<sequence>MEIARPIFLDSIHWDHIRVNGQNSIAKKFHIAFVSFHSIHFHRGISDPVFIHELVHVWQYEKFGSAYIIRALHAQRTKAGYHYGGELALYDKKRLLEFNFEQMAEIIKDGYLRSGSSSIYNNYIDQLQE</sequence>
<gene>
    <name evidence="1" type="ORF">GCM10007940_10820</name>
</gene>
<organism evidence="1 2">
    <name type="scientific">Portibacter lacus</name>
    <dbReference type="NCBI Taxonomy" id="1099794"/>
    <lineage>
        <taxon>Bacteria</taxon>
        <taxon>Pseudomonadati</taxon>
        <taxon>Bacteroidota</taxon>
        <taxon>Saprospiria</taxon>
        <taxon>Saprospirales</taxon>
        <taxon>Haliscomenobacteraceae</taxon>
        <taxon>Portibacter</taxon>
    </lineage>
</organism>
<accession>A0AA37WDW1</accession>
<keyword evidence="2" id="KW-1185">Reference proteome</keyword>
<dbReference type="EMBL" id="BSOH01000005">
    <property type="protein sequence ID" value="GLR16467.1"/>
    <property type="molecule type" value="Genomic_DNA"/>
</dbReference>
<reference evidence="1" key="1">
    <citation type="journal article" date="2014" name="Int. J. Syst. Evol. Microbiol.">
        <title>Complete genome sequence of Corynebacterium casei LMG S-19264T (=DSM 44701T), isolated from a smear-ripened cheese.</title>
        <authorList>
            <consortium name="US DOE Joint Genome Institute (JGI-PGF)"/>
            <person name="Walter F."/>
            <person name="Albersmeier A."/>
            <person name="Kalinowski J."/>
            <person name="Ruckert C."/>
        </authorList>
    </citation>
    <scope>NUCLEOTIDE SEQUENCE</scope>
    <source>
        <strain evidence="1">NBRC 108769</strain>
    </source>
</reference>
<protein>
    <recommendedName>
        <fullName evidence="3">DUF4157 domain-containing protein</fullName>
    </recommendedName>
</protein>